<keyword evidence="1" id="KW-0805">Transcription regulation</keyword>
<reference evidence="6 7" key="1">
    <citation type="submission" date="2018-03" db="EMBL/GenBank/DDBJ databases">
        <title>Rhodobacter veldkampii.</title>
        <authorList>
            <person name="Meyer T.E."/>
            <person name="Miller S."/>
            <person name="Lodha T."/>
            <person name="Gandham S."/>
            <person name="Chintalapati S."/>
            <person name="Chintalapati V.R."/>
        </authorList>
    </citation>
    <scope>NUCLEOTIDE SEQUENCE [LARGE SCALE GENOMIC DNA]</scope>
    <source>
        <strain evidence="6 7">DSM 11550</strain>
    </source>
</reference>
<comment type="caution">
    <text evidence="6">The sequence shown here is derived from an EMBL/GenBank/DDBJ whole genome shotgun (WGS) entry which is preliminary data.</text>
</comment>
<dbReference type="EMBL" id="PZKF01000010">
    <property type="protein sequence ID" value="PTE18126.1"/>
    <property type="molecule type" value="Genomic_DNA"/>
</dbReference>
<keyword evidence="3" id="KW-0804">Transcription</keyword>
<feature type="region of interest" description="Disordered" evidence="4">
    <location>
        <begin position="329"/>
        <end position="354"/>
    </location>
</feature>
<evidence type="ECO:0000313" key="6">
    <source>
        <dbReference type="EMBL" id="PTE18126.1"/>
    </source>
</evidence>
<feature type="compositionally biased region" description="Basic and acidic residues" evidence="4">
    <location>
        <begin position="343"/>
        <end position="354"/>
    </location>
</feature>
<dbReference type="InterPro" id="IPR052158">
    <property type="entry name" value="INH-QAR"/>
</dbReference>
<evidence type="ECO:0000256" key="3">
    <source>
        <dbReference type="ARBA" id="ARBA00023163"/>
    </source>
</evidence>
<dbReference type="PANTHER" id="PTHR43130:SF3">
    <property type="entry name" value="HTH-TYPE TRANSCRIPTIONAL REGULATOR RV1931C"/>
    <property type="match status" value="1"/>
</dbReference>
<dbReference type="GO" id="GO:0003700">
    <property type="term" value="F:DNA-binding transcription factor activity"/>
    <property type="evidence" value="ECO:0007669"/>
    <property type="project" value="InterPro"/>
</dbReference>
<protein>
    <submittedName>
        <fullName evidence="6">AraC family transcriptional regulator</fullName>
    </submittedName>
</protein>
<dbReference type="RefSeq" id="WP_107324484.1">
    <property type="nucleotide sequence ID" value="NZ_PZKF01000010.1"/>
</dbReference>
<dbReference type="OrthoDB" id="9793400at2"/>
<dbReference type="PROSITE" id="PS01124">
    <property type="entry name" value="HTH_ARAC_FAMILY_2"/>
    <property type="match status" value="1"/>
</dbReference>
<evidence type="ECO:0000313" key="7">
    <source>
        <dbReference type="Proteomes" id="UP000241899"/>
    </source>
</evidence>
<dbReference type="PANTHER" id="PTHR43130">
    <property type="entry name" value="ARAC-FAMILY TRANSCRIPTIONAL REGULATOR"/>
    <property type="match status" value="1"/>
</dbReference>
<evidence type="ECO:0000256" key="1">
    <source>
        <dbReference type="ARBA" id="ARBA00023015"/>
    </source>
</evidence>
<dbReference type="Gene3D" id="3.40.50.880">
    <property type="match status" value="1"/>
</dbReference>
<accession>A0A2T4JJP4</accession>
<gene>
    <name evidence="6" type="ORF">C5F46_06175</name>
</gene>
<dbReference type="Proteomes" id="UP000241899">
    <property type="component" value="Unassembled WGS sequence"/>
</dbReference>
<dbReference type="AlphaFoldDB" id="A0A2T4JJP4"/>
<dbReference type="PROSITE" id="PS00041">
    <property type="entry name" value="HTH_ARAC_FAMILY_1"/>
    <property type="match status" value="1"/>
</dbReference>
<keyword evidence="7" id="KW-1185">Reference proteome</keyword>
<dbReference type="InterPro" id="IPR018060">
    <property type="entry name" value="HTH_AraC"/>
</dbReference>
<dbReference type="CDD" id="cd03136">
    <property type="entry name" value="GATase1_AraC_ArgR_like"/>
    <property type="match status" value="1"/>
</dbReference>
<dbReference type="InterPro" id="IPR002818">
    <property type="entry name" value="DJ-1/PfpI"/>
</dbReference>
<feature type="domain" description="HTH araC/xylS-type" evidence="5">
    <location>
        <begin position="234"/>
        <end position="332"/>
    </location>
</feature>
<dbReference type="InterPro" id="IPR029062">
    <property type="entry name" value="Class_I_gatase-like"/>
</dbReference>
<dbReference type="InterPro" id="IPR009057">
    <property type="entry name" value="Homeodomain-like_sf"/>
</dbReference>
<keyword evidence="2" id="KW-0238">DNA-binding</keyword>
<dbReference type="Pfam" id="PF12833">
    <property type="entry name" value="HTH_18"/>
    <property type="match status" value="1"/>
</dbReference>
<evidence type="ECO:0000259" key="5">
    <source>
        <dbReference type="PROSITE" id="PS01124"/>
    </source>
</evidence>
<evidence type="ECO:0000256" key="4">
    <source>
        <dbReference type="SAM" id="MobiDB-lite"/>
    </source>
</evidence>
<name>A0A2T4JJP4_9RHOB</name>
<evidence type="ECO:0000256" key="2">
    <source>
        <dbReference type="ARBA" id="ARBA00023125"/>
    </source>
</evidence>
<organism evidence="6 7">
    <name type="scientific">Phaeovulum veldkampii DSM 11550</name>
    <dbReference type="NCBI Taxonomy" id="1185920"/>
    <lineage>
        <taxon>Bacteria</taxon>
        <taxon>Pseudomonadati</taxon>
        <taxon>Pseudomonadota</taxon>
        <taxon>Alphaproteobacteria</taxon>
        <taxon>Rhodobacterales</taxon>
        <taxon>Paracoccaceae</taxon>
        <taxon>Phaeovulum</taxon>
    </lineage>
</organism>
<dbReference type="SUPFAM" id="SSF46689">
    <property type="entry name" value="Homeodomain-like"/>
    <property type="match status" value="2"/>
</dbReference>
<dbReference type="Pfam" id="PF01965">
    <property type="entry name" value="DJ-1_PfpI"/>
    <property type="match status" value="1"/>
</dbReference>
<dbReference type="Gene3D" id="1.10.10.60">
    <property type="entry name" value="Homeodomain-like"/>
    <property type="match status" value="1"/>
</dbReference>
<dbReference type="GO" id="GO:0043565">
    <property type="term" value="F:sequence-specific DNA binding"/>
    <property type="evidence" value="ECO:0007669"/>
    <property type="project" value="InterPro"/>
</dbReference>
<proteinExistence type="predicted"/>
<sequence length="354" mass="39368">MRKPLPLANPAPLPRHPAPQKPRRFVFLLLDRFTLMSFAGAIEPLRLANRVAGRQIYDWRLAGENGREAVCSNGAAIRLDIGLDEIGRDDTVMVCGGIDVAEATTKPILNWLRREARRGAAIGGLCTGAWAVARAGLLEGRRATIHWENQDSFSEDFPQVRLTKSVFVVDGQRMTTAGGTASIDLMLKIIATDHGEELANTVADQLIYNAIRTDQDSQRLSIPTRIGVRHPKLAQVIGRMEANLEDPISPARLAEEVGMSTRQLERLFRRYLNRSPKRYYMEIRLQKARNLLMQTEMSVINVALACGFASPSHFSKCYRAHYATTPYRERGSQAGQTGGATDVPEKETWDEAGD</sequence>
<dbReference type="SUPFAM" id="SSF52317">
    <property type="entry name" value="Class I glutamine amidotransferase-like"/>
    <property type="match status" value="1"/>
</dbReference>
<dbReference type="InterPro" id="IPR018062">
    <property type="entry name" value="HTH_AraC-typ_CS"/>
</dbReference>
<dbReference type="SMART" id="SM00342">
    <property type="entry name" value="HTH_ARAC"/>
    <property type="match status" value="1"/>
</dbReference>